<organism evidence="2 3">
    <name type="scientific">Caerostris darwini</name>
    <dbReference type="NCBI Taxonomy" id="1538125"/>
    <lineage>
        <taxon>Eukaryota</taxon>
        <taxon>Metazoa</taxon>
        <taxon>Ecdysozoa</taxon>
        <taxon>Arthropoda</taxon>
        <taxon>Chelicerata</taxon>
        <taxon>Arachnida</taxon>
        <taxon>Araneae</taxon>
        <taxon>Araneomorphae</taxon>
        <taxon>Entelegynae</taxon>
        <taxon>Araneoidea</taxon>
        <taxon>Araneidae</taxon>
        <taxon>Caerostris</taxon>
    </lineage>
</organism>
<reference evidence="2 3" key="1">
    <citation type="submission" date="2021-06" db="EMBL/GenBank/DDBJ databases">
        <title>Caerostris darwini draft genome.</title>
        <authorList>
            <person name="Kono N."/>
            <person name="Arakawa K."/>
        </authorList>
    </citation>
    <scope>NUCLEOTIDE SEQUENCE [LARGE SCALE GENOMIC DNA]</scope>
</reference>
<evidence type="ECO:0000256" key="1">
    <source>
        <dbReference type="SAM" id="MobiDB-lite"/>
    </source>
</evidence>
<accession>A0AAV4T921</accession>
<evidence type="ECO:0000313" key="3">
    <source>
        <dbReference type="Proteomes" id="UP001054837"/>
    </source>
</evidence>
<evidence type="ECO:0000313" key="2">
    <source>
        <dbReference type="EMBL" id="GIY41240.1"/>
    </source>
</evidence>
<keyword evidence="3" id="KW-1185">Reference proteome</keyword>
<comment type="caution">
    <text evidence="2">The sequence shown here is derived from an EMBL/GenBank/DDBJ whole genome shotgun (WGS) entry which is preliminary data.</text>
</comment>
<name>A0AAV4T921_9ARAC</name>
<dbReference type="AlphaFoldDB" id="A0AAV4T921"/>
<gene>
    <name evidence="2" type="ORF">CDAR_574151</name>
</gene>
<feature type="compositionally biased region" description="Polar residues" evidence="1">
    <location>
        <begin position="98"/>
        <end position="107"/>
    </location>
</feature>
<protein>
    <submittedName>
        <fullName evidence="2">Uncharacterized protein</fullName>
    </submittedName>
</protein>
<dbReference type="Proteomes" id="UP001054837">
    <property type="component" value="Unassembled WGS sequence"/>
</dbReference>
<dbReference type="EMBL" id="BPLQ01009039">
    <property type="protein sequence ID" value="GIY41240.1"/>
    <property type="molecule type" value="Genomic_DNA"/>
</dbReference>
<feature type="region of interest" description="Disordered" evidence="1">
    <location>
        <begin position="92"/>
        <end position="117"/>
    </location>
</feature>
<proteinExistence type="predicted"/>
<sequence>MYRSLDGLLVLKHTWELPPSSGVKLNIQVDSLEFALIPSMSSSSFRMINVVRGMLLNWDVITPYRSWSGAKLSSEYSAVSTPNEVKSSAMGKMHRISGHSQSLTPNTGKADKKKRKEKKSLNFHPRLFTKKEFEAPSEDFDNRDIQKRGLYLIHSGVSRRFEVPKLLSESPSPENWRLILTLKNWTLRHPLWSLLQIDFNVRRECLTV</sequence>